<evidence type="ECO:0000256" key="1">
    <source>
        <dbReference type="ARBA" id="ARBA00001933"/>
    </source>
</evidence>
<name>A0A8H3WN67_9PEZI</name>
<gene>
    <name evidence="7" type="ORF">GQ607_003912</name>
</gene>
<dbReference type="GO" id="GO:0008483">
    <property type="term" value="F:transaminase activity"/>
    <property type="evidence" value="ECO:0007669"/>
    <property type="project" value="UniProtKB-KW"/>
</dbReference>
<keyword evidence="5" id="KW-0663">Pyridoxal phosphate</keyword>
<dbReference type="InterPro" id="IPR015422">
    <property type="entry name" value="PyrdxlP-dep_Trfase_small"/>
</dbReference>
<keyword evidence="8" id="KW-1185">Reference proteome</keyword>
<dbReference type="Proteomes" id="UP000434172">
    <property type="component" value="Unassembled WGS sequence"/>
</dbReference>
<dbReference type="Gene3D" id="3.40.640.10">
    <property type="entry name" value="Type I PLP-dependent aspartate aminotransferase-like (Major domain)"/>
    <property type="match status" value="1"/>
</dbReference>
<dbReference type="InterPro" id="IPR015424">
    <property type="entry name" value="PyrdxlP-dep_Trfase"/>
</dbReference>
<evidence type="ECO:0000256" key="4">
    <source>
        <dbReference type="ARBA" id="ARBA00022679"/>
    </source>
</evidence>
<dbReference type="InterPro" id="IPR015421">
    <property type="entry name" value="PyrdxlP-dep_Trfase_major"/>
</dbReference>
<dbReference type="InterPro" id="IPR004839">
    <property type="entry name" value="Aminotransferase_I/II_large"/>
</dbReference>
<protein>
    <submittedName>
        <fullName evidence="7">ACC synthase</fullName>
    </submittedName>
</protein>
<evidence type="ECO:0000256" key="5">
    <source>
        <dbReference type="ARBA" id="ARBA00022898"/>
    </source>
</evidence>
<dbReference type="Pfam" id="PF00155">
    <property type="entry name" value="Aminotran_1_2"/>
    <property type="match status" value="1"/>
</dbReference>
<keyword evidence="3" id="KW-0032">Aminotransferase</keyword>
<comment type="caution">
    <text evidence="7">The sequence shown here is derived from an EMBL/GenBank/DDBJ whole genome shotgun (WGS) entry which is preliminary data.</text>
</comment>
<dbReference type="EMBL" id="WOWK01000015">
    <property type="protein sequence ID" value="KAF0328887.1"/>
    <property type="molecule type" value="Genomic_DNA"/>
</dbReference>
<dbReference type="PANTHER" id="PTHR43795">
    <property type="entry name" value="BIFUNCTIONAL ASPARTATE AMINOTRANSFERASE AND GLUTAMATE/ASPARTATE-PREPHENATE AMINOTRANSFERASE-RELATED"/>
    <property type="match status" value="1"/>
</dbReference>
<proteinExistence type="inferred from homology"/>
<evidence type="ECO:0000256" key="2">
    <source>
        <dbReference type="ARBA" id="ARBA00007441"/>
    </source>
</evidence>
<comment type="cofactor">
    <cofactor evidence="1">
        <name>pyridoxal 5'-phosphate</name>
        <dbReference type="ChEBI" id="CHEBI:597326"/>
    </cofactor>
</comment>
<dbReference type="GO" id="GO:0006520">
    <property type="term" value="P:amino acid metabolic process"/>
    <property type="evidence" value="ECO:0007669"/>
    <property type="project" value="TreeGrafter"/>
</dbReference>
<feature type="domain" description="Aminotransferase class I/classII large" evidence="6">
    <location>
        <begin position="1"/>
        <end position="144"/>
    </location>
</feature>
<comment type="similarity">
    <text evidence="2">Belongs to the class-I pyridoxal-phosphate-dependent aminotransferase family.</text>
</comment>
<dbReference type="SUPFAM" id="SSF53383">
    <property type="entry name" value="PLP-dependent transferases"/>
    <property type="match status" value="1"/>
</dbReference>
<dbReference type="Gene3D" id="3.90.1150.10">
    <property type="entry name" value="Aspartate Aminotransferase, domain 1"/>
    <property type="match status" value="1"/>
</dbReference>
<dbReference type="OrthoDB" id="7042322at2759"/>
<dbReference type="AlphaFoldDB" id="A0A8H3WN67"/>
<accession>A0A8H3WN67</accession>
<evidence type="ECO:0000259" key="6">
    <source>
        <dbReference type="Pfam" id="PF00155"/>
    </source>
</evidence>
<evidence type="ECO:0000313" key="8">
    <source>
        <dbReference type="Proteomes" id="UP000434172"/>
    </source>
</evidence>
<dbReference type="PANTHER" id="PTHR43795:SF32">
    <property type="entry name" value="AMINOTRANSFERASE GLII-RELATED"/>
    <property type="match status" value="1"/>
</dbReference>
<reference evidence="7 8" key="1">
    <citation type="submission" date="2019-12" db="EMBL/GenBank/DDBJ databases">
        <title>A genome sequence resource for the geographically widespread anthracnose pathogen Colletotrichum asianum.</title>
        <authorList>
            <person name="Meng Y."/>
        </authorList>
    </citation>
    <scope>NUCLEOTIDE SEQUENCE [LARGE SCALE GENOMIC DNA]</scope>
    <source>
        <strain evidence="7 8">ICMP 18580</strain>
    </source>
</reference>
<organism evidence="7 8">
    <name type="scientific">Colletotrichum asianum</name>
    <dbReference type="NCBI Taxonomy" id="702518"/>
    <lineage>
        <taxon>Eukaryota</taxon>
        <taxon>Fungi</taxon>
        <taxon>Dikarya</taxon>
        <taxon>Ascomycota</taxon>
        <taxon>Pezizomycotina</taxon>
        <taxon>Sordariomycetes</taxon>
        <taxon>Hypocreomycetidae</taxon>
        <taxon>Glomerellales</taxon>
        <taxon>Glomerellaceae</taxon>
        <taxon>Colletotrichum</taxon>
        <taxon>Colletotrichum gloeosporioides species complex</taxon>
    </lineage>
</organism>
<evidence type="ECO:0000256" key="3">
    <source>
        <dbReference type="ARBA" id="ARBA00022576"/>
    </source>
</evidence>
<sequence>MGSSGLRLGFLVTQAHPDLRLSLAISNHSKVSTLTSVAATALLSDEKGLNEILAQSKIKLAASARVMMGFLNHHGFEFIRPAAGVFIWCRLGPTDCTWEEERDLDCKLQLIGVCLGAGGSYCASEPGWFRITFALPPTTISRATRLIEEALGLKNHWRPEPARVD</sequence>
<evidence type="ECO:0000313" key="7">
    <source>
        <dbReference type="EMBL" id="KAF0328887.1"/>
    </source>
</evidence>
<dbReference type="GO" id="GO:0030170">
    <property type="term" value="F:pyridoxal phosphate binding"/>
    <property type="evidence" value="ECO:0007669"/>
    <property type="project" value="InterPro"/>
</dbReference>
<keyword evidence="4" id="KW-0808">Transferase</keyword>
<dbReference type="InterPro" id="IPR050478">
    <property type="entry name" value="Ethylene_sulfur-biosynth"/>
</dbReference>